<feature type="binding site" evidence="5">
    <location>
        <position position="80"/>
    </location>
    <ligand>
        <name>substrate</name>
    </ligand>
</feature>
<proteinExistence type="predicted"/>
<feature type="binding site" evidence="5">
    <location>
        <position position="81"/>
    </location>
    <ligand>
        <name>Mg(2+)</name>
        <dbReference type="ChEBI" id="CHEBI:18420"/>
    </ligand>
</feature>
<gene>
    <name evidence="6" type="ORF">HQ394_14140</name>
</gene>
<evidence type="ECO:0000313" key="7">
    <source>
        <dbReference type="Proteomes" id="UP000516369"/>
    </source>
</evidence>
<keyword evidence="5" id="KW-0460">Magnesium</keyword>
<dbReference type="CDD" id="cd16841">
    <property type="entry name" value="RraA_family"/>
    <property type="match status" value="1"/>
</dbReference>
<dbReference type="EMBL" id="CP053923">
    <property type="protein sequence ID" value="QNT70259.1"/>
    <property type="molecule type" value="Genomic_DNA"/>
</dbReference>
<reference evidence="6 7" key="1">
    <citation type="submission" date="2020-05" db="EMBL/GenBank/DDBJ databases">
        <title>Complete closed genome sequence of Defluviicoccus vanus.</title>
        <authorList>
            <person name="Bessarab I."/>
            <person name="Arumugam K."/>
            <person name="Maszenan A.M."/>
            <person name="Seviour R.J."/>
            <person name="Williams R.B."/>
        </authorList>
    </citation>
    <scope>NUCLEOTIDE SEQUENCE [LARGE SCALE GENOMIC DNA]</scope>
    <source>
        <strain evidence="6 7">Ben 114</strain>
    </source>
</reference>
<keyword evidence="7" id="KW-1185">Reference proteome</keyword>
<evidence type="ECO:0000256" key="5">
    <source>
        <dbReference type="PIRSR" id="PIRSR605493-1"/>
    </source>
</evidence>
<dbReference type="InterPro" id="IPR036704">
    <property type="entry name" value="RraA/RraA-like_sf"/>
</dbReference>
<evidence type="ECO:0000256" key="4">
    <source>
        <dbReference type="ARBA" id="ARBA00030169"/>
    </source>
</evidence>
<dbReference type="GO" id="GO:0046872">
    <property type="term" value="F:metal ion binding"/>
    <property type="evidence" value="ECO:0007669"/>
    <property type="project" value="UniProtKB-KW"/>
</dbReference>
<protein>
    <recommendedName>
        <fullName evidence="2">Putative 4-hydroxy-4-methyl-2-oxoglutarate aldolase</fullName>
    </recommendedName>
    <alternativeName>
        <fullName evidence="3">Regulator of ribonuclease activity homolog</fullName>
    </alternativeName>
    <alternativeName>
        <fullName evidence="4">RraA-like protein</fullName>
    </alternativeName>
</protein>
<comment type="cofactor">
    <cofactor evidence="1">
        <name>a divalent metal cation</name>
        <dbReference type="ChEBI" id="CHEBI:60240"/>
    </cofactor>
</comment>
<dbReference type="KEGG" id="dvn:HQ394_14140"/>
<accession>A0A7H1N3H3</accession>
<dbReference type="Pfam" id="PF03737">
    <property type="entry name" value="RraA-like"/>
    <property type="match status" value="1"/>
</dbReference>
<sequence length="193" mass="20058">MTSDMRPLFKGIRFVGTAVTVRTLASDLAAAFKAIDISQPGDVVVIDSHGSVNTAFWGENMTMSALNRGVVAAVIDGACRDVEEIRKMGFPVICKGIVPNVAAIAGYGDVNVPIQCAGVTVSPGDIVVADGNGVVIVPTGEAAAILLKAQRLLATEGIVQDKIRAGATIGELINVDEVLRSTFAYQDKASKSD</sequence>
<dbReference type="PANTHER" id="PTHR33254:SF4">
    <property type="entry name" value="4-HYDROXY-4-METHYL-2-OXOGLUTARATE ALDOLASE 3-RELATED"/>
    <property type="match status" value="1"/>
</dbReference>
<comment type="cofactor">
    <cofactor evidence="5">
        <name>Mg(2+)</name>
        <dbReference type="ChEBI" id="CHEBI:18420"/>
    </cofactor>
</comment>
<dbReference type="InterPro" id="IPR005493">
    <property type="entry name" value="RraA/RraA-like"/>
</dbReference>
<dbReference type="SUPFAM" id="SSF89562">
    <property type="entry name" value="RraA-like"/>
    <property type="match status" value="1"/>
</dbReference>
<evidence type="ECO:0000256" key="1">
    <source>
        <dbReference type="ARBA" id="ARBA00001968"/>
    </source>
</evidence>
<dbReference type="PANTHER" id="PTHR33254">
    <property type="entry name" value="4-HYDROXY-4-METHYL-2-OXOGLUTARATE ALDOLASE 3-RELATED"/>
    <property type="match status" value="1"/>
</dbReference>
<dbReference type="AlphaFoldDB" id="A0A7H1N3H3"/>
<dbReference type="Proteomes" id="UP000516369">
    <property type="component" value="Chromosome"/>
</dbReference>
<organism evidence="6 7">
    <name type="scientific">Defluviicoccus vanus</name>
    <dbReference type="NCBI Taxonomy" id="111831"/>
    <lineage>
        <taxon>Bacteria</taxon>
        <taxon>Pseudomonadati</taxon>
        <taxon>Pseudomonadota</taxon>
        <taxon>Alphaproteobacteria</taxon>
        <taxon>Rhodospirillales</taxon>
        <taxon>Rhodospirillaceae</taxon>
        <taxon>Defluviicoccus</taxon>
    </lineage>
</organism>
<dbReference type="Gene3D" id="3.50.30.40">
    <property type="entry name" value="Ribonuclease E inhibitor RraA/RraA-like"/>
    <property type="match status" value="1"/>
</dbReference>
<evidence type="ECO:0000256" key="3">
    <source>
        <dbReference type="ARBA" id="ARBA00029596"/>
    </source>
</evidence>
<evidence type="ECO:0000256" key="2">
    <source>
        <dbReference type="ARBA" id="ARBA00016549"/>
    </source>
</evidence>
<evidence type="ECO:0000313" key="6">
    <source>
        <dbReference type="EMBL" id="QNT70259.1"/>
    </source>
</evidence>
<keyword evidence="5" id="KW-0479">Metal-binding</keyword>
<feature type="binding site" evidence="5">
    <location>
        <begin position="58"/>
        <end position="61"/>
    </location>
    <ligand>
        <name>substrate</name>
    </ligand>
</feature>
<name>A0A7H1N3H3_9PROT</name>